<accession>A0A9P8L8I9</accession>
<evidence type="ECO:0000256" key="2">
    <source>
        <dbReference type="SAM" id="SignalP"/>
    </source>
</evidence>
<evidence type="ECO:0000313" key="3">
    <source>
        <dbReference type="EMBL" id="KAH0556228.1"/>
    </source>
</evidence>
<gene>
    <name evidence="3" type="ORF">GP486_005844</name>
</gene>
<dbReference type="EMBL" id="JAGHQM010001175">
    <property type="protein sequence ID" value="KAH0556228.1"/>
    <property type="molecule type" value="Genomic_DNA"/>
</dbReference>
<sequence>MQLTASLGLVLSFSAAGVMAGFLFPNGPDGIYIGSDTTNYNYTAFPASVSASLSAQLKLLTTPTMTSPGTINPAPTLGPRDRPSSDPYAYGTHCENYQDPPTMALALLMFEEQLDNVQFSDRFVRVKFGLAQAYACNYGGQQTIHKTDFGNDMLSLRSSCQNNSGWYSHYDEWRMSYGKGDINHYIC</sequence>
<feature type="region of interest" description="Disordered" evidence="1">
    <location>
        <begin position="64"/>
        <end position="83"/>
    </location>
</feature>
<protein>
    <submittedName>
        <fullName evidence="3">Uncharacterized protein</fullName>
    </submittedName>
</protein>
<evidence type="ECO:0000256" key="1">
    <source>
        <dbReference type="SAM" id="MobiDB-lite"/>
    </source>
</evidence>
<comment type="caution">
    <text evidence="3">The sequence shown here is derived from an EMBL/GenBank/DDBJ whole genome shotgun (WGS) entry which is preliminary data.</text>
</comment>
<keyword evidence="4" id="KW-1185">Reference proteome</keyword>
<evidence type="ECO:0000313" key="4">
    <source>
        <dbReference type="Proteomes" id="UP000750711"/>
    </source>
</evidence>
<dbReference type="AlphaFoldDB" id="A0A9P8L8I9"/>
<dbReference type="Proteomes" id="UP000750711">
    <property type="component" value="Unassembled WGS sequence"/>
</dbReference>
<reference evidence="3" key="1">
    <citation type="submission" date="2021-03" db="EMBL/GenBank/DDBJ databases">
        <title>Comparative genomics and phylogenomic investigation of the class Geoglossomycetes provide insights into ecological specialization and systematics.</title>
        <authorList>
            <person name="Melie T."/>
            <person name="Pirro S."/>
            <person name="Miller A.N."/>
            <person name="Quandt A."/>
        </authorList>
    </citation>
    <scope>NUCLEOTIDE SEQUENCE</scope>
    <source>
        <strain evidence="3">CAQ_001_2017</strain>
    </source>
</reference>
<feature type="signal peptide" evidence="2">
    <location>
        <begin position="1"/>
        <end position="20"/>
    </location>
</feature>
<name>A0A9P8L8I9_9PEZI</name>
<proteinExistence type="predicted"/>
<keyword evidence="2" id="KW-0732">Signal</keyword>
<feature type="chain" id="PRO_5040280061" evidence="2">
    <location>
        <begin position="21"/>
        <end position="187"/>
    </location>
</feature>
<organism evidence="3 4">
    <name type="scientific">Trichoglossum hirsutum</name>
    <dbReference type="NCBI Taxonomy" id="265104"/>
    <lineage>
        <taxon>Eukaryota</taxon>
        <taxon>Fungi</taxon>
        <taxon>Dikarya</taxon>
        <taxon>Ascomycota</taxon>
        <taxon>Pezizomycotina</taxon>
        <taxon>Geoglossomycetes</taxon>
        <taxon>Geoglossales</taxon>
        <taxon>Geoglossaceae</taxon>
        <taxon>Trichoglossum</taxon>
    </lineage>
</organism>